<comment type="subcellular location">
    <subcellularLocation>
        <location evidence="2">Cell membrane</location>
        <topology evidence="2">Single-pass type II membrane protein</topology>
    </subcellularLocation>
</comment>
<keyword evidence="7" id="KW-0812">Transmembrane</keyword>
<keyword evidence="13" id="KW-0472">Membrane</keyword>
<keyword evidence="12" id="KW-0482">Metalloprotease</keyword>
<keyword evidence="6" id="KW-0645">Protease</keyword>
<dbReference type="Pfam" id="PF11838">
    <property type="entry name" value="ERAP1_C"/>
    <property type="match status" value="1"/>
</dbReference>
<comment type="caution">
    <text evidence="18">The sequence shown here is derived from an EMBL/GenBank/DDBJ whole genome shotgun (WGS) entry which is preliminary data.</text>
</comment>
<comment type="similarity">
    <text evidence="3">Belongs to the peptidase M1 family.</text>
</comment>
<gene>
    <name evidence="18" type="ORF">GBAR_LOCUS7145</name>
</gene>
<evidence type="ECO:0000256" key="13">
    <source>
        <dbReference type="ARBA" id="ARBA00023136"/>
    </source>
</evidence>
<dbReference type="Gene3D" id="1.25.50.20">
    <property type="match status" value="1"/>
</dbReference>
<keyword evidence="15" id="KW-0325">Glycoprotein</keyword>
<dbReference type="InterPro" id="IPR027268">
    <property type="entry name" value="Peptidase_M4/M1_CTD_sf"/>
</dbReference>
<protein>
    <submittedName>
        <fullName evidence="18">Aminopeptidase N</fullName>
    </submittedName>
</protein>
<keyword evidence="5" id="KW-1003">Cell membrane</keyword>
<dbReference type="PANTHER" id="PTHR11533">
    <property type="entry name" value="PROTEASE M1 ZINC METALLOPROTEASE"/>
    <property type="match status" value="1"/>
</dbReference>
<evidence type="ECO:0000256" key="12">
    <source>
        <dbReference type="ARBA" id="ARBA00023049"/>
    </source>
</evidence>
<evidence type="ECO:0000256" key="14">
    <source>
        <dbReference type="ARBA" id="ARBA00023157"/>
    </source>
</evidence>
<evidence type="ECO:0000256" key="6">
    <source>
        <dbReference type="ARBA" id="ARBA00022670"/>
    </source>
</evidence>
<keyword evidence="9" id="KW-0378">Hydrolase</keyword>
<dbReference type="Pfam" id="PF01433">
    <property type="entry name" value="Peptidase_M1"/>
    <property type="match status" value="1"/>
</dbReference>
<dbReference type="InterPro" id="IPR014782">
    <property type="entry name" value="Peptidase_M1_dom"/>
</dbReference>
<sequence length="534" mass="60694">VSVCSNPDVLNNTHYALEKASEILKFYESYFGIPYPLPKQGTINYSGSLIKNILMSTLIYRLVCYSDFAAGAMENWGLITYRETALLYDPAVNPETSKQRVAVVIAHELAHQGWIILEQVKVGITPRHTTMGRTTNRVDEPDLNVTEIMTHMDTPDGRPVLHVDTESGQVTQERFFILKPNGTVAPSPMTMCGWYHSTTSLRRTAPTSLWRKLQIIRDKEGFKSRDRAGLLEDAFGLSSAGLLDTRVALNLSQYIRDETEYVPCLTGLSQLTSLGNRLSLTPVYGLFQEFVRNLTSDFAEIYTFNRTNLTHIQIFMRTSVLNTAWANGNDDVIDTATQLFQNWMRFNQTVDADLKSVVYPVGIAYGGEEEWEFVWDQYLSSSDPYEKRLFLSALGMSRIPWLLSRYLEYSIDPSKVRTQDTTTVIAYVSGNVYGRYLSWNFVRNNWSLFLERYGGGSFSFSRLIKYVTGSFTTELELKEVERFFSEQGDQGSGARAVRQALEVIQRNILWLETNQNLIQNCLSDTQSCFSSSLS</sequence>
<reference evidence="18" key="1">
    <citation type="submission" date="2023-03" db="EMBL/GenBank/DDBJ databases">
        <authorList>
            <person name="Steffen K."/>
            <person name="Cardenas P."/>
        </authorList>
    </citation>
    <scope>NUCLEOTIDE SEQUENCE</scope>
</reference>
<name>A0AA35W7G6_GEOBA</name>
<dbReference type="InterPro" id="IPR024571">
    <property type="entry name" value="ERAP1-like_C_dom"/>
</dbReference>
<evidence type="ECO:0000256" key="9">
    <source>
        <dbReference type="ARBA" id="ARBA00022801"/>
    </source>
</evidence>
<evidence type="ECO:0000256" key="11">
    <source>
        <dbReference type="ARBA" id="ARBA00022989"/>
    </source>
</evidence>
<evidence type="ECO:0000256" key="5">
    <source>
        <dbReference type="ARBA" id="ARBA00022475"/>
    </source>
</evidence>
<keyword evidence="19" id="KW-1185">Reference proteome</keyword>
<evidence type="ECO:0000256" key="3">
    <source>
        <dbReference type="ARBA" id="ARBA00010136"/>
    </source>
</evidence>
<evidence type="ECO:0000256" key="4">
    <source>
        <dbReference type="ARBA" id="ARBA00022438"/>
    </source>
</evidence>
<keyword evidence="4 18" id="KW-0031">Aminopeptidase</keyword>
<keyword evidence="14" id="KW-1015">Disulfide bond</keyword>
<keyword evidence="8" id="KW-0479">Metal-binding</keyword>
<accession>A0AA35W7G6</accession>
<evidence type="ECO:0000256" key="7">
    <source>
        <dbReference type="ARBA" id="ARBA00022692"/>
    </source>
</evidence>
<dbReference type="GO" id="GO:0042277">
    <property type="term" value="F:peptide binding"/>
    <property type="evidence" value="ECO:0007669"/>
    <property type="project" value="TreeGrafter"/>
</dbReference>
<feature type="domain" description="ERAP1-like C-terminal" evidence="17">
    <location>
        <begin position="209"/>
        <end position="506"/>
    </location>
</feature>
<organism evidence="18 19">
    <name type="scientific">Geodia barretti</name>
    <name type="common">Barrett's horny sponge</name>
    <dbReference type="NCBI Taxonomy" id="519541"/>
    <lineage>
        <taxon>Eukaryota</taxon>
        <taxon>Metazoa</taxon>
        <taxon>Porifera</taxon>
        <taxon>Demospongiae</taxon>
        <taxon>Heteroscleromorpha</taxon>
        <taxon>Tetractinellida</taxon>
        <taxon>Astrophorina</taxon>
        <taxon>Geodiidae</taxon>
        <taxon>Geodia</taxon>
    </lineage>
</organism>
<proteinExistence type="inferred from homology"/>
<evidence type="ECO:0000256" key="8">
    <source>
        <dbReference type="ARBA" id="ARBA00022723"/>
    </source>
</evidence>
<evidence type="ECO:0000259" key="16">
    <source>
        <dbReference type="Pfam" id="PF01433"/>
    </source>
</evidence>
<comment type="cofactor">
    <cofactor evidence="1">
        <name>Zn(2+)</name>
        <dbReference type="ChEBI" id="CHEBI:29105"/>
    </cofactor>
</comment>
<evidence type="ECO:0000313" key="18">
    <source>
        <dbReference type="EMBL" id="CAI8010988.1"/>
    </source>
</evidence>
<dbReference type="GO" id="GO:0005615">
    <property type="term" value="C:extracellular space"/>
    <property type="evidence" value="ECO:0007669"/>
    <property type="project" value="TreeGrafter"/>
</dbReference>
<dbReference type="GO" id="GO:0005737">
    <property type="term" value="C:cytoplasm"/>
    <property type="evidence" value="ECO:0007669"/>
    <property type="project" value="TreeGrafter"/>
</dbReference>
<evidence type="ECO:0000313" key="19">
    <source>
        <dbReference type="Proteomes" id="UP001174909"/>
    </source>
</evidence>
<dbReference type="InterPro" id="IPR050344">
    <property type="entry name" value="Peptidase_M1_aminopeptidases"/>
</dbReference>
<dbReference type="SUPFAM" id="SSF55486">
    <property type="entry name" value="Metalloproteases ('zincins'), catalytic domain"/>
    <property type="match status" value="1"/>
</dbReference>
<evidence type="ECO:0000256" key="15">
    <source>
        <dbReference type="ARBA" id="ARBA00023180"/>
    </source>
</evidence>
<evidence type="ECO:0000259" key="17">
    <source>
        <dbReference type="Pfam" id="PF11838"/>
    </source>
</evidence>
<evidence type="ECO:0000256" key="1">
    <source>
        <dbReference type="ARBA" id="ARBA00001947"/>
    </source>
</evidence>
<dbReference type="EMBL" id="CASHTH010001074">
    <property type="protein sequence ID" value="CAI8010988.1"/>
    <property type="molecule type" value="Genomic_DNA"/>
</dbReference>
<evidence type="ECO:0000256" key="2">
    <source>
        <dbReference type="ARBA" id="ARBA00004401"/>
    </source>
</evidence>
<dbReference type="Gene3D" id="1.10.390.10">
    <property type="entry name" value="Neutral Protease Domain 2"/>
    <property type="match status" value="1"/>
</dbReference>
<dbReference type="GO" id="GO:0043171">
    <property type="term" value="P:peptide catabolic process"/>
    <property type="evidence" value="ECO:0007669"/>
    <property type="project" value="TreeGrafter"/>
</dbReference>
<evidence type="ECO:0000256" key="10">
    <source>
        <dbReference type="ARBA" id="ARBA00022833"/>
    </source>
</evidence>
<dbReference type="AlphaFoldDB" id="A0AA35W7G6"/>
<dbReference type="GO" id="GO:0008270">
    <property type="term" value="F:zinc ion binding"/>
    <property type="evidence" value="ECO:0007669"/>
    <property type="project" value="InterPro"/>
</dbReference>
<dbReference type="Proteomes" id="UP001174909">
    <property type="component" value="Unassembled WGS sequence"/>
</dbReference>
<keyword evidence="11" id="KW-1133">Transmembrane helix</keyword>
<dbReference type="GO" id="GO:0005886">
    <property type="term" value="C:plasma membrane"/>
    <property type="evidence" value="ECO:0007669"/>
    <property type="project" value="UniProtKB-SubCell"/>
</dbReference>
<dbReference type="GO" id="GO:0006508">
    <property type="term" value="P:proteolysis"/>
    <property type="evidence" value="ECO:0007669"/>
    <property type="project" value="UniProtKB-KW"/>
</dbReference>
<feature type="non-terminal residue" evidence="18">
    <location>
        <position position="1"/>
    </location>
</feature>
<dbReference type="FunFam" id="1.25.50.20:FF:000001">
    <property type="entry name" value="Aminopeptidase"/>
    <property type="match status" value="1"/>
</dbReference>
<dbReference type="PANTHER" id="PTHR11533:SF276">
    <property type="entry name" value="GLUTAMYL AMINOPEPTIDASE"/>
    <property type="match status" value="1"/>
</dbReference>
<feature type="domain" description="Peptidase M1 membrane alanine aminopeptidase" evidence="16">
    <location>
        <begin position="15"/>
        <end position="112"/>
    </location>
</feature>
<keyword evidence="10" id="KW-0862">Zinc</keyword>
<dbReference type="GO" id="GO:0070006">
    <property type="term" value="F:metalloaminopeptidase activity"/>
    <property type="evidence" value="ECO:0007669"/>
    <property type="project" value="TreeGrafter"/>
</dbReference>